<evidence type="ECO:0000313" key="2">
    <source>
        <dbReference type="Proteomes" id="UP000315295"/>
    </source>
</evidence>
<reference evidence="1 2" key="1">
    <citation type="journal article" date="2019" name="G3 (Bethesda)">
        <title>Sequencing of a Wild Apple (Malus baccata) Genome Unravels the Differences Between Cultivated and Wild Apple Species Regarding Disease Resistance and Cold Tolerance.</title>
        <authorList>
            <person name="Chen X."/>
        </authorList>
    </citation>
    <scope>NUCLEOTIDE SEQUENCE [LARGE SCALE GENOMIC DNA]</scope>
    <source>
        <strain evidence="2">cv. Shandingzi</strain>
        <tissue evidence="1">Leaves</tissue>
    </source>
</reference>
<gene>
    <name evidence="1" type="ORF">C1H46_036152</name>
</gene>
<protein>
    <submittedName>
        <fullName evidence="1">Uncharacterized protein</fullName>
    </submittedName>
</protein>
<dbReference type="AlphaFoldDB" id="A0A540KVP6"/>
<dbReference type="Proteomes" id="UP000315295">
    <property type="component" value="Unassembled WGS sequence"/>
</dbReference>
<name>A0A540KVP6_MALBA</name>
<comment type="caution">
    <text evidence="1">The sequence shown here is derived from an EMBL/GenBank/DDBJ whole genome shotgun (WGS) entry which is preliminary data.</text>
</comment>
<evidence type="ECO:0000313" key="1">
    <source>
        <dbReference type="EMBL" id="TQD78297.1"/>
    </source>
</evidence>
<organism evidence="1 2">
    <name type="scientific">Malus baccata</name>
    <name type="common">Siberian crab apple</name>
    <name type="synonym">Pyrus baccata</name>
    <dbReference type="NCBI Taxonomy" id="106549"/>
    <lineage>
        <taxon>Eukaryota</taxon>
        <taxon>Viridiplantae</taxon>
        <taxon>Streptophyta</taxon>
        <taxon>Embryophyta</taxon>
        <taxon>Tracheophyta</taxon>
        <taxon>Spermatophyta</taxon>
        <taxon>Magnoliopsida</taxon>
        <taxon>eudicotyledons</taxon>
        <taxon>Gunneridae</taxon>
        <taxon>Pentapetalae</taxon>
        <taxon>rosids</taxon>
        <taxon>fabids</taxon>
        <taxon>Rosales</taxon>
        <taxon>Rosaceae</taxon>
        <taxon>Amygdaloideae</taxon>
        <taxon>Maleae</taxon>
        <taxon>Malus</taxon>
    </lineage>
</organism>
<accession>A0A540KVP6</accession>
<keyword evidence="2" id="KW-1185">Reference proteome</keyword>
<sequence length="90" mass="9755">MGAPGFEEEKIEDVICLQAGSPLMDKKNPYAMDFVTGHGNGGSKLYEEGLGLAFKSSRDTTSPTADKAAMLFFSASSTSWKENFQFVSTF</sequence>
<proteinExistence type="predicted"/>
<dbReference type="EMBL" id="VIEB01000915">
    <property type="protein sequence ID" value="TQD78297.1"/>
    <property type="molecule type" value="Genomic_DNA"/>
</dbReference>